<accession>A0A267GFP2</accession>
<dbReference type="PANTHER" id="PTHR43092:SF4">
    <property type="entry name" value="AMINOTRANSFERASE CLASS V DOMAIN-CONTAINING PROTEIN"/>
    <property type="match status" value="1"/>
</dbReference>
<dbReference type="OrthoDB" id="5978656at2759"/>
<feature type="domain" description="Aminotransferase class V" evidence="2">
    <location>
        <begin position="134"/>
        <end position="351"/>
    </location>
</feature>
<dbReference type="InterPro" id="IPR000192">
    <property type="entry name" value="Aminotrans_V_dom"/>
</dbReference>
<dbReference type="InterPro" id="IPR015424">
    <property type="entry name" value="PyrdxlP-dep_Trfase"/>
</dbReference>
<organism evidence="3 4">
    <name type="scientific">Macrostomum lignano</name>
    <dbReference type="NCBI Taxonomy" id="282301"/>
    <lineage>
        <taxon>Eukaryota</taxon>
        <taxon>Metazoa</taxon>
        <taxon>Spiralia</taxon>
        <taxon>Lophotrochozoa</taxon>
        <taxon>Platyhelminthes</taxon>
        <taxon>Rhabditophora</taxon>
        <taxon>Macrostomorpha</taxon>
        <taxon>Macrostomida</taxon>
        <taxon>Macrostomidae</taxon>
        <taxon>Macrostomum</taxon>
    </lineage>
</organism>
<comment type="caution">
    <text evidence="3">The sequence shown here is derived from an EMBL/GenBank/DDBJ whole genome shotgun (WGS) entry which is preliminary data.</text>
</comment>
<dbReference type="PANTHER" id="PTHR43092">
    <property type="entry name" value="L-CYSTEINE DESULFHYDRASE"/>
    <property type="match status" value="1"/>
</dbReference>
<feature type="non-terminal residue" evidence="3">
    <location>
        <position position="1"/>
    </location>
</feature>
<dbReference type="Pfam" id="PF00266">
    <property type="entry name" value="Aminotran_5"/>
    <property type="match status" value="1"/>
</dbReference>
<evidence type="ECO:0000313" key="4">
    <source>
        <dbReference type="Proteomes" id="UP000215902"/>
    </source>
</evidence>
<dbReference type="InterPro" id="IPR015421">
    <property type="entry name" value="PyrdxlP-dep_Trfase_major"/>
</dbReference>
<dbReference type="Gene3D" id="3.40.640.10">
    <property type="entry name" value="Type I PLP-dependent aspartate aminotransferase-like (Major domain)"/>
    <property type="match status" value="1"/>
</dbReference>
<name>A0A267GFP2_9PLAT</name>
<dbReference type="AlphaFoldDB" id="A0A267GFP2"/>
<dbReference type="EMBL" id="NIVC01000356">
    <property type="protein sequence ID" value="PAA84868.1"/>
    <property type="molecule type" value="Genomic_DNA"/>
</dbReference>
<dbReference type="SUPFAM" id="SSF53383">
    <property type="entry name" value="PLP-dependent transferases"/>
    <property type="match status" value="1"/>
</dbReference>
<evidence type="ECO:0000256" key="1">
    <source>
        <dbReference type="ARBA" id="ARBA00022898"/>
    </source>
</evidence>
<sequence length="444" mass="50360">VLRFDLAFKIKKVKFIFTNSILTPTAMDKTEAETSGQLQAAEFGRPMLEQHFPHVARRGVLMLNNGSFGVAPKSVLDCKLRLTEEFESFADEFVRLRQVDLNYSSLEAIARRLRVRPQQCALLENVTIGVSNILRRLLALEPPGSQVLINSWTYIAVRMAATEAGEAPEAKLQLPLKSGEDVLRAVEQELDRRPKVRIAVFDHITSTTACLMPVKELTALCRSRGIKVIIDGAHAIGQVPNLDIEDIGADFYLGNLNKWHFLPKSVALMWISEAHVSTMKPDIVSWLLHDEVLPHRYSYLGTRDTSSFYVIPEALKFIDEICGGLDRVYEYCRSLADEASSYLAGFWGTDLLPLPADMQAPFMRLIRLPQHLQRPAIKKFAEETRFESNMWKFLAYKLKMDLLILNIEDSLFIRIAASIVVDMNDIRLVGDTMMRLKETDFVLD</sequence>
<proteinExistence type="predicted"/>
<dbReference type="STRING" id="282301.A0A267GFP2"/>
<keyword evidence="4" id="KW-1185">Reference proteome</keyword>
<gene>
    <name evidence="3" type="ORF">BOX15_Mlig007837g1</name>
</gene>
<keyword evidence="1" id="KW-0663">Pyridoxal phosphate</keyword>
<evidence type="ECO:0000259" key="2">
    <source>
        <dbReference type="Pfam" id="PF00266"/>
    </source>
</evidence>
<dbReference type="Proteomes" id="UP000215902">
    <property type="component" value="Unassembled WGS sequence"/>
</dbReference>
<evidence type="ECO:0000313" key="3">
    <source>
        <dbReference type="EMBL" id="PAA84868.1"/>
    </source>
</evidence>
<protein>
    <recommendedName>
        <fullName evidence="2">Aminotransferase class V domain-containing protein</fullName>
    </recommendedName>
</protein>
<reference evidence="3 4" key="1">
    <citation type="submission" date="2017-06" db="EMBL/GenBank/DDBJ databases">
        <title>A platform for efficient transgenesis in Macrostomum lignano, a flatworm model organism for stem cell research.</title>
        <authorList>
            <person name="Berezikov E."/>
        </authorList>
    </citation>
    <scope>NUCLEOTIDE SEQUENCE [LARGE SCALE GENOMIC DNA]</scope>
    <source>
        <strain evidence="3">DV1</strain>
        <tissue evidence="3">Whole organism</tissue>
    </source>
</reference>